<reference evidence="2" key="1">
    <citation type="submission" date="2016-12" db="EMBL/GenBank/DDBJ databases">
        <authorList>
            <person name="Gulvik C.A."/>
        </authorList>
    </citation>
    <scope>NUCLEOTIDE SEQUENCE [LARGE SCALE GENOMIC DNA]</scope>
    <source>
        <strain evidence="2">NED12-00049-6B</strain>
    </source>
</reference>
<protein>
    <recommendedName>
        <fullName evidence="3">DUF3168 domain-containing protein</fullName>
    </recommendedName>
</protein>
<sequence length="107" mass="12714">MELHEFASLLTQTDLLVQYHSFKKGDAPNPPYIVYTAIKPETVRGDNERYYQIDTVLVELVTDLKDLDLERILESLFDENKLFYEIEDESHIETEELFVKSYLVYLY</sequence>
<name>A0A1Q8E666_9STRE</name>
<dbReference type="AlphaFoldDB" id="A0A1Q8E666"/>
<evidence type="ECO:0000313" key="1">
    <source>
        <dbReference type="EMBL" id="OLF47305.1"/>
    </source>
</evidence>
<dbReference type="OrthoDB" id="2061576at2"/>
<evidence type="ECO:0008006" key="3">
    <source>
        <dbReference type="Google" id="ProtNLM"/>
    </source>
</evidence>
<gene>
    <name evidence="1" type="ORF">BU202_08235</name>
</gene>
<accession>A0A1Q8E666</accession>
<evidence type="ECO:0000313" key="2">
    <source>
        <dbReference type="Proteomes" id="UP000186890"/>
    </source>
</evidence>
<keyword evidence="2" id="KW-1185">Reference proteome</keyword>
<comment type="caution">
    <text evidence="1">The sequence shown here is derived from an EMBL/GenBank/DDBJ whole genome shotgun (WGS) entry which is preliminary data.</text>
</comment>
<dbReference type="RefSeq" id="WP_075105306.1">
    <property type="nucleotide sequence ID" value="NZ_MSJM01000007.1"/>
</dbReference>
<proteinExistence type="predicted"/>
<organism evidence="1 2">
    <name type="scientific">Streptococcus cuniculi</name>
    <dbReference type="NCBI Taxonomy" id="1432788"/>
    <lineage>
        <taxon>Bacteria</taxon>
        <taxon>Bacillati</taxon>
        <taxon>Bacillota</taxon>
        <taxon>Bacilli</taxon>
        <taxon>Lactobacillales</taxon>
        <taxon>Streptococcaceae</taxon>
        <taxon>Streptococcus</taxon>
    </lineage>
</organism>
<dbReference type="Proteomes" id="UP000186890">
    <property type="component" value="Unassembled WGS sequence"/>
</dbReference>
<dbReference type="EMBL" id="MSJM01000007">
    <property type="protein sequence ID" value="OLF47305.1"/>
    <property type="molecule type" value="Genomic_DNA"/>
</dbReference>